<sequence length="275" mass="31650">MIASASFPRLIHLKIKVCRGVYLALIFTSRSLPSLESITLQGDIYELPLTANEKVALLHSLLKYHPTLSSLSLRGTTGDGHIWTPGCFDVPHATYSNLQTLTTESIIRPYLRMPGISTFLPISLAKQLTKLCTALDAKCFQLLSSMQTLQECIFVAGGDSVNNILHALPPSITRLLIMIREFYDYGEGYHARRYRWYRSRFNLVPINHLPNLTHFGGIITRDRLYQIEEHPTLKYVSFPPHYNRWILFQEAIEHQRNRIDIETQQTLSDVFPWYD</sequence>
<proteinExistence type="predicted"/>
<protein>
    <submittedName>
        <fullName evidence="1">Uncharacterized protein</fullName>
    </submittedName>
</protein>
<dbReference type="InterPro" id="IPR032675">
    <property type="entry name" value="LRR_dom_sf"/>
</dbReference>
<accession>A0A0C9UXV0</accession>
<dbReference type="Proteomes" id="UP000054279">
    <property type="component" value="Unassembled WGS sequence"/>
</dbReference>
<dbReference type="Gene3D" id="3.80.10.10">
    <property type="entry name" value="Ribonuclease Inhibitor"/>
    <property type="match status" value="1"/>
</dbReference>
<gene>
    <name evidence="1" type="ORF">M422DRAFT_52127</name>
</gene>
<name>A0A0C9UXV0_SPHS4</name>
<reference evidence="1 2" key="1">
    <citation type="submission" date="2014-06" db="EMBL/GenBank/DDBJ databases">
        <title>Evolutionary Origins and Diversification of the Mycorrhizal Mutualists.</title>
        <authorList>
            <consortium name="DOE Joint Genome Institute"/>
            <consortium name="Mycorrhizal Genomics Consortium"/>
            <person name="Kohler A."/>
            <person name="Kuo A."/>
            <person name="Nagy L.G."/>
            <person name="Floudas D."/>
            <person name="Copeland A."/>
            <person name="Barry K.W."/>
            <person name="Cichocki N."/>
            <person name="Veneault-Fourrey C."/>
            <person name="LaButti K."/>
            <person name="Lindquist E.A."/>
            <person name="Lipzen A."/>
            <person name="Lundell T."/>
            <person name="Morin E."/>
            <person name="Murat C."/>
            <person name="Riley R."/>
            <person name="Ohm R."/>
            <person name="Sun H."/>
            <person name="Tunlid A."/>
            <person name="Henrissat B."/>
            <person name="Grigoriev I.V."/>
            <person name="Hibbett D.S."/>
            <person name="Martin F."/>
        </authorList>
    </citation>
    <scope>NUCLEOTIDE SEQUENCE [LARGE SCALE GENOMIC DNA]</scope>
    <source>
        <strain evidence="1 2">SS14</strain>
    </source>
</reference>
<organism evidence="1 2">
    <name type="scientific">Sphaerobolus stellatus (strain SS14)</name>
    <dbReference type="NCBI Taxonomy" id="990650"/>
    <lineage>
        <taxon>Eukaryota</taxon>
        <taxon>Fungi</taxon>
        <taxon>Dikarya</taxon>
        <taxon>Basidiomycota</taxon>
        <taxon>Agaricomycotina</taxon>
        <taxon>Agaricomycetes</taxon>
        <taxon>Phallomycetidae</taxon>
        <taxon>Geastrales</taxon>
        <taxon>Sphaerobolaceae</taxon>
        <taxon>Sphaerobolus</taxon>
    </lineage>
</organism>
<evidence type="ECO:0000313" key="2">
    <source>
        <dbReference type="Proteomes" id="UP000054279"/>
    </source>
</evidence>
<dbReference type="AlphaFoldDB" id="A0A0C9UXV0"/>
<dbReference type="HOGENOM" id="CLU_1012546_0_0_1"/>
<evidence type="ECO:0000313" key="1">
    <source>
        <dbReference type="EMBL" id="KIJ34137.1"/>
    </source>
</evidence>
<dbReference type="EMBL" id="KN837203">
    <property type="protein sequence ID" value="KIJ34137.1"/>
    <property type="molecule type" value="Genomic_DNA"/>
</dbReference>
<keyword evidence="2" id="KW-1185">Reference proteome</keyword>